<dbReference type="InterPro" id="IPR002110">
    <property type="entry name" value="Ankyrin_rpt"/>
</dbReference>
<dbReference type="PANTHER" id="PTHR24171">
    <property type="entry name" value="ANKYRIN REPEAT DOMAIN-CONTAINING PROTEIN 39-RELATED"/>
    <property type="match status" value="1"/>
</dbReference>
<feature type="non-terminal residue" evidence="4">
    <location>
        <position position="115"/>
    </location>
</feature>
<evidence type="ECO:0000256" key="2">
    <source>
        <dbReference type="ARBA" id="ARBA00023043"/>
    </source>
</evidence>
<evidence type="ECO:0000313" key="4">
    <source>
        <dbReference type="EMBL" id="KAK0648121.1"/>
    </source>
</evidence>
<evidence type="ECO:0000313" key="5">
    <source>
        <dbReference type="Proteomes" id="UP001174936"/>
    </source>
</evidence>
<dbReference type="SUPFAM" id="SSF48403">
    <property type="entry name" value="Ankyrin repeat"/>
    <property type="match status" value="1"/>
</dbReference>
<feature type="repeat" description="ANK" evidence="3">
    <location>
        <begin position="70"/>
        <end position="91"/>
    </location>
</feature>
<organism evidence="4 5">
    <name type="scientific">Cercophora newfieldiana</name>
    <dbReference type="NCBI Taxonomy" id="92897"/>
    <lineage>
        <taxon>Eukaryota</taxon>
        <taxon>Fungi</taxon>
        <taxon>Dikarya</taxon>
        <taxon>Ascomycota</taxon>
        <taxon>Pezizomycotina</taxon>
        <taxon>Sordariomycetes</taxon>
        <taxon>Sordariomycetidae</taxon>
        <taxon>Sordariales</taxon>
        <taxon>Lasiosphaeriaceae</taxon>
        <taxon>Cercophora</taxon>
    </lineage>
</organism>
<dbReference type="Proteomes" id="UP001174936">
    <property type="component" value="Unassembled WGS sequence"/>
</dbReference>
<sequence>DTHNMSALNWAAISGSEPITRLLMNRLHDINSSDSQFRTSLFMAAEYGRTDVARALLEHDSVQVNKANVEKQTPLFIAAKKGRTEIVKMLLAREDVYINSRDLEGRSPLWIAAYE</sequence>
<dbReference type="PROSITE" id="PS50297">
    <property type="entry name" value="ANK_REP_REGION"/>
    <property type="match status" value="1"/>
</dbReference>
<keyword evidence="1" id="KW-0677">Repeat</keyword>
<dbReference type="PANTHER" id="PTHR24171:SF9">
    <property type="entry name" value="ANKYRIN REPEAT DOMAIN-CONTAINING PROTEIN 39"/>
    <property type="match status" value="1"/>
</dbReference>
<accession>A0AA39Y8Q3</accession>
<keyword evidence="2 3" id="KW-0040">ANK repeat</keyword>
<gene>
    <name evidence="4" type="ORF">B0T16DRAFT_295808</name>
</gene>
<dbReference type="PROSITE" id="PS50088">
    <property type="entry name" value="ANK_REPEAT"/>
    <property type="match status" value="1"/>
</dbReference>
<evidence type="ECO:0000256" key="1">
    <source>
        <dbReference type="ARBA" id="ARBA00022737"/>
    </source>
</evidence>
<dbReference type="AlphaFoldDB" id="A0AA39Y8Q3"/>
<comment type="caution">
    <text evidence="4">The sequence shown here is derived from an EMBL/GenBank/DDBJ whole genome shotgun (WGS) entry which is preliminary data.</text>
</comment>
<proteinExistence type="predicted"/>
<dbReference type="InterPro" id="IPR036770">
    <property type="entry name" value="Ankyrin_rpt-contain_sf"/>
</dbReference>
<feature type="non-terminal residue" evidence="4">
    <location>
        <position position="1"/>
    </location>
</feature>
<name>A0AA39Y8Q3_9PEZI</name>
<dbReference type="Pfam" id="PF13637">
    <property type="entry name" value="Ank_4"/>
    <property type="match status" value="1"/>
</dbReference>
<dbReference type="SMART" id="SM00248">
    <property type="entry name" value="ANK"/>
    <property type="match status" value="3"/>
</dbReference>
<evidence type="ECO:0000256" key="3">
    <source>
        <dbReference type="PROSITE-ProRule" id="PRU00023"/>
    </source>
</evidence>
<keyword evidence="5" id="KW-1185">Reference proteome</keyword>
<reference evidence="4" key="1">
    <citation type="submission" date="2023-06" db="EMBL/GenBank/DDBJ databases">
        <title>Genome-scale phylogeny and comparative genomics of the fungal order Sordariales.</title>
        <authorList>
            <consortium name="Lawrence Berkeley National Laboratory"/>
            <person name="Hensen N."/>
            <person name="Bonometti L."/>
            <person name="Westerberg I."/>
            <person name="Brannstrom I.O."/>
            <person name="Guillou S."/>
            <person name="Cros-Aarteil S."/>
            <person name="Calhoun S."/>
            <person name="Haridas S."/>
            <person name="Kuo A."/>
            <person name="Mondo S."/>
            <person name="Pangilinan J."/>
            <person name="Riley R."/>
            <person name="Labutti K."/>
            <person name="Andreopoulos B."/>
            <person name="Lipzen A."/>
            <person name="Chen C."/>
            <person name="Yanf M."/>
            <person name="Daum C."/>
            <person name="Ng V."/>
            <person name="Clum A."/>
            <person name="Steindorff A."/>
            <person name="Ohm R."/>
            <person name="Martin F."/>
            <person name="Silar P."/>
            <person name="Natvig D."/>
            <person name="Lalanne C."/>
            <person name="Gautier V."/>
            <person name="Ament-Velasquez S.L."/>
            <person name="Kruys A."/>
            <person name="Hutchinson M.I."/>
            <person name="Powell A.J."/>
            <person name="Barry K."/>
            <person name="Miller A.N."/>
            <person name="Grigoriev I.V."/>
            <person name="Debuchy R."/>
            <person name="Gladieux P."/>
            <person name="Thoren M.H."/>
            <person name="Johannesson H."/>
        </authorList>
    </citation>
    <scope>NUCLEOTIDE SEQUENCE</scope>
    <source>
        <strain evidence="4">SMH2532-1</strain>
    </source>
</reference>
<protein>
    <submittedName>
        <fullName evidence="4">Ankyrin repeat-containing domain protein</fullName>
    </submittedName>
</protein>
<dbReference type="EMBL" id="JAULSV010000003">
    <property type="protein sequence ID" value="KAK0648121.1"/>
    <property type="molecule type" value="Genomic_DNA"/>
</dbReference>
<dbReference type="Gene3D" id="1.25.40.20">
    <property type="entry name" value="Ankyrin repeat-containing domain"/>
    <property type="match status" value="1"/>
</dbReference>